<dbReference type="InterPro" id="IPR025997">
    <property type="entry name" value="SBP_2_dom"/>
</dbReference>
<dbReference type="Pfam" id="PF13407">
    <property type="entry name" value="Peripla_BP_4"/>
    <property type="match status" value="1"/>
</dbReference>
<dbReference type="InterPro" id="IPR010982">
    <property type="entry name" value="Lambda_DNA-bd_dom_sf"/>
</dbReference>
<dbReference type="InterPro" id="IPR001387">
    <property type="entry name" value="Cro/C1-type_HTH"/>
</dbReference>
<evidence type="ECO:0000256" key="3">
    <source>
        <dbReference type="ARBA" id="ARBA00023163"/>
    </source>
</evidence>
<keyword evidence="1" id="KW-0805">Transcription regulation</keyword>
<dbReference type="PROSITE" id="PS50932">
    <property type="entry name" value="HTH_LACI_2"/>
    <property type="match status" value="1"/>
</dbReference>
<geneLocation type="plasmid" evidence="4 5">
    <name>C</name>
</geneLocation>
<dbReference type="SUPFAM" id="SSF53822">
    <property type="entry name" value="Periplasmic binding protein-like I"/>
    <property type="match status" value="1"/>
</dbReference>
<reference evidence="4 5" key="1">
    <citation type="submission" date="2015-10" db="EMBL/GenBank/DDBJ databases">
        <title>Genomic differences between typical nodule nitrogen-fixing rhizobial strains and those coming from bean seeds.</title>
        <authorList>
            <person name="Peralta H."/>
            <person name="Aguilar-Vera A."/>
            <person name="Diaz R."/>
            <person name="Mora Y."/>
            <person name="Martinez-Batallar G."/>
            <person name="Salazar E."/>
            <person name="Vargas-Lagunas C."/>
            <person name="Encarnacion S."/>
            <person name="Girard L."/>
            <person name="Mora J."/>
        </authorList>
    </citation>
    <scope>NUCLEOTIDE SEQUENCE [LARGE SCALE GENOMIC DNA]</scope>
    <source>
        <strain evidence="4 5">CFNEI 73</strain>
        <plasmid evidence="4 5">C</plasmid>
    </source>
</reference>
<dbReference type="Gene3D" id="3.40.50.2300">
    <property type="match status" value="2"/>
</dbReference>
<dbReference type="PANTHER" id="PTHR30146">
    <property type="entry name" value="LACI-RELATED TRANSCRIPTIONAL REPRESSOR"/>
    <property type="match status" value="1"/>
</dbReference>
<dbReference type="EMBL" id="CP013110">
    <property type="protein sequence ID" value="APG95672.1"/>
    <property type="molecule type" value="Genomic_DNA"/>
</dbReference>
<dbReference type="SMART" id="SM00354">
    <property type="entry name" value="HTH_LACI"/>
    <property type="match status" value="1"/>
</dbReference>
<evidence type="ECO:0000313" key="4">
    <source>
        <dbReference type="EMBL" id="APG95672.1"/>
    </source>
</evidence>
<dbReference type="InterPro" id="IPR000843">
    <property type="entry name" value="HTH_LacI"/>
</dbReference>
<evidence type="ECO:0000256" key="2">
    <source>
        <dbReference type="ARBA" id="ARBA00023125"/>
    </source>
</evidence>
<protein>
    <submittedName>
        <fullName evidence="4">Transcriptional regulator protein, LacI family</fullName>
    </submittedName>
</protein>
<dbReference type="OrthoDB" id="9805774at2"/>
<dbReference type="CDD" id="cd06307">
    <property type="entry name" value="PBP1_sugar_binding"/>
    <property type="match status" value="1"/>
</dbReference>
<name>A0A1L3M006_9HYPH</name>
<sequence length="345" mass="38265">MKKRPTIADLAEASGVSVSTINRILGGSGSVRADTIERVQNAAEEIGFYGLGVIEDRKRRALPSYRFGFLLQQSTRELYRLFGAKIVEAAARRQHEKIEPLVDFVDLLEPQNIADRLEVLGRRCDAVAIIAGDHPLISQTIHSLKARGKPVTAYVTDQSAPDRAGYVGTDNWKLGRTAAWFLAQTTCTPGRVAVFIGNHRYQCQDISDASFRSYMREHAPHLRVDDSRPTHEEPQEAYRIVTELLSGLDDLRGIYIAGGGISGVLRALREAPDEKRSKVRIVCRDIGPETRKGLTEGLITAALCHPLERTSDELIATMVDSLEHRNSTTILQRVVPFEIITPESV</sequence>
<gene>
    <name evidence="4" type="ORF">SAMCFNEI73_pC1973</name>
</gene>
<dbReference type="CDD" id="cd01392">
    <property type="entry name" value="HTH_LacI"/>
    <property type="match status" value="1"/>
</dbReference>
<dbReference type="InterPro" id="IPR028082">
    <property type="entry name" value="Peripla_BP_I"/>
</dbReference>
<dbReference type="Pfam" id="PF00356">
    <property type="entry name" value="LacI"/>
    <property type="match status" value="1"/>
</dbReference>
<dbReference type="GO" id="GO:0000976">
    <property type="term" value="F:transcription cis-regulatory region binding"/>
    <property type="evidence" value="ECO:0007669"/>
    <property type="project" value="TreeGrafter"/>
</dbReference>
<dbReference type="Proteomes" id="UP000182306">
    <property type="component" value="Plasmid C"/>
</dbReference>
<accession>A0A1L3M006</accession>
<dbReference type="RefSeq" id="WP_064253065.1">
    <property type="nucleotide sequence ID" value="NZ_CP013110.1"/>
</dbReference>
<dbReference type="Gene3D" id="1.10.260.40">
    <property type="entry name" value="lambda repressor-like DNA-binding domains"/>
    <property type="match status" value="1"/>
</dbReference>
<keyword evidence="2" id="KW-0238">DNA-binding</keyword>
<keyword evidence="3" id="KW-0804">Transcription</keyword>
<proteinExistence type="predicted"/>
<dbReference type="PANTHER" id="PTHR30146:SF152">
    <property type="entry name" value="TRANSCRIPTIONAL REGULATORY PROTEIN"/>
    <property type="match status" value="1"/>
</dbReference>
<organism evidence="4 5">
    <name type="scientific">Sinorhizobium americanum</name>
    <dbReference type="NCBI Taxonomy" id="194963"/>
    <lineage>
        <taxon>Bacteria</taxon>
        <taxon>Pseudomonadati</taxon>
        <taxon>Pseudomonadota</taxon>
        <taxon>Alphaproteobacteria</taxon>
        <taxon>Hyphomicrobiales</taxon>
        <taxon>Rhizobiaceae</taxon>
        <taxon>Sinorhizobium/Ensifer group</taxon>
        <taxon>Sinorhizobium</taxon>
    </lineage>
</organism>
<dbReference type="PROSITE" id="PS50943">
    <property type="entry name" value="HTH_CROC1"/>
    <property type="match status" value="1"/>
</dbReference>
<dbReference type="AlphaFoldDB" id="A0A1L3M006"/>
<evidence type="ECO:0000256" key="1">
    <source>
        <dbReference type="ARBA" id="ARBA00023015"/>
    </source>
</evidence>
<evidence type="ECO:0000313" key="5">
    <source>
        <dbReference type="Proteomes" id="UP000182306"/>
    </source>
</evidence>
<dbReference type="PROSITE" id="PS00356">
    <property type="entry name" value="HTH_LACI_1"/>
    <property type="match status" value="1"/>
</dbReference>
<keyword evidence="4" id="KW-0614">Plasmid</keyword>
<dbReference type="SUPFAM" id="SSF47413">
    <property type="entry name" value="lambda repressor-like DNA-binding domains"/>
    <property type="match status" value="1"/>
</dbReference>
<keyword evidence="5" id="KW-1185">Reference proteome</keyword>
<dbReference type="GO" id="GO:0003700">
    <property type="term" value="F:DNA-binding transcription factor activity"/>
    <property type="evidence" value="ECO:0007669"/>
    <property type="project" value="TreeGrafter"/>
</dbReference>
<dbReference type="KEGG" id="same:SAMCFNEI73_pC1973"/>